<accession>A0A1Y1QAZ9</accession>
<dbReference type="Proteomes" id="UP000192491">
    <property type="component" value="Unassembled WGS sequence"/>
</dbReference>
<dbReference type="Gene3D" id="1.20.120.330">
    <property type="entry name" value="Nucleotidyltransferases domain 2"/>
    <property type="match status" value="1"/>
</dbReference>
<dbReference type="EMBL" id="MTEJ01000545">
    <property type="protein sequence ID" value="OQX01779.1"/>
    <property type="molecule type" value="Genomic_DNA"/>
</dbReference>
<organism evidence="1 2">
    <name type="scientific">Thiothrix lacustris</name>
    <dbReference type="NCBI Taxonomy" id="525917"/>
    <lineage>
        <taxon>Bacteria</taxon>
        <taxon>Pseudomonadati</taxon>
        <taxon>Pseudomonadota</taxon>
        <taxon>Gammaproteobacteria</taxon>
        <taxon>Thiotrichales</taxon>
        <taxon>Thiotrichaceae</taxon>
        <taxon>Thiothrix</taxon>
    </lineage>
</organism>
<evidence type="ECO:0008006" key="3">
    <source>
        <dbReference type="Google" id="ProtNLM"/>
    </source>
</evidence>
<comment type="caution">
    <text evidence="1">The sequence shown here is derived from an EMBL/GenBank/DDBJ whole genome shotgun (WGS) entry which is preliminary data.</text>
</comment>
<protein>
    <recommendedName>
        <fullName evidence="3">HEPN domain-containing protein</fullName>
    </recommendedName>
</protein>
<reference evidence="1 2" key="1">
    <citation type="submission" date="2017-01" db="EMBL/GenBank/DDBJ databases">
        <title>Novel large sulfur bacteria in the metagenomes of groundwater-fed chemosynthetic microbial mats in the Lake Huron basin.</title>
        <authorList>
            <person name="Sharrar A.M."/>
            <person name="Flood B.E."/>
            <person name="Bailey J.V."/>
            <person name="Jones D.S."/>
            <person name="Biddanda B."/>
            <person name="Ruberg S.A."/>
            <person name="Marcus D.N."/>
            <person name="Dick G.J."/>
        </authorList>
    </citation>
    <scope>NUCLEOTIDE SEQUENCE [LARGE SCALE GENOMIC DNA]</scope>
    <source>
        <strain evidence="1">A8</strain>
    </source>
</reference>
<evidence type="ECO:0000313" key="1">
    <source>
        <dbReference type="EMBL" id="OQX01779.1"/>
    </source>
</evidence>
<gene>
    <name evidence="1" type="ORF">BWK73_44990</name>
</gene>
<name>A0A1Y1QAZ9_9GAMM</name>
<evidence type="ECO:0000313" key="2">
    <source>
        <dbReference type="Proteomes" id="UP000192491"/>
    </source>
</evidence>
<proteinExistence type="predicted"/>
<dbReference type="AlphaFoldDB" id="A0A1Y1QAZ9"/>
<sequence length="118" mass="13021">MTTPLELLQFAESLVGVSEVSDRTAASRAYYAAYHACRDKYTTLEKREGAGMHRSFIDGLIDSNISQDRGIGYMLDSLHRMRIKADYKLSSEFSTANAIEVTNGAGRVIEKVNSAPVL</sequence>